<proteinExistence type="predicted"/>
<name>A0A0D5A153_9HYPH</name>
<sequence length="124" mass="13803">MGIFDAIWKSIFGSAQGKSERQPAAEQVSPLATDQQLSKEHIETLLDEFVTTKGQNLKWRTSVIDLMKVLSLDSSLVARKKLARKIGFAGDDNNSTAMNLWLHKELLQALSKNGGDLPQSYRTK</sequence>
<evidence type="ECO:0000259" key="1">
    <source>
        <dbReference type="Pfam" id="PF12200"/>
    </source>
</evidence>
<geneLocation type="plasmid" evidence="2">
    <name>pLM19O1</name>
</geneLocation>
<keyword evidence="2" id="KW-0614">Plasmid</keyword>
<protein>
    <recommendedName>
        <fullName evidence="1">DUF3597 domain-containing protein</fullName>
    </recommendedName>
</protein>
<dbReference type="RefSeq" id="WP_181377271.1">
    <property type="nucleotide sequence ID" value="NZ_KM659091.1"/>
</dbReference>
<accession>A0A0D5A153</accession>
<reference evidence="2" key="1">
    <citation type="submission" date="2014-09" db="EMBL/GenBank/DDBJ databases">
        <title>The mobilome of the heavy metals and metalloids hypertolerant bacteria from the Lubin copper mine (Poland).</title>
        <authorList>
            <person name="Dziewit L."/>
            <person name="Bartosik D."/>
        </authorList>
    </citation>
    <scope>NUCLEOTIDE SEQUENCE</scope>
    <source>
        <plasmid evidence="2">pLM19O1</plasmid>
    </source>
</reference>
<evidence type="ECO:0000313" key="2">
    <source>
        <dbReference type="EMBL" id="AJW29911.1"/>
    </source>
</evidence>
<dbReference type="InterPro" id="IPR022016">
    <property type="entry name" value="DUF3597"/>
</dbReference>
<dbReference type="AlphaFoldDB" id="A0A0D5A153"/>
<feature type="domain" description="DUF3597" evidence="1">
    <location>
        <begin position="3"/>
        <end position="118"/>
    </location>
</feature>
<gene>
    <name evidence="2" type="ORF">pLM19O1_p41</name>
</gene>
<dbReference type="EMBL" id="KM659091">
    <property type="protein sequence ID" value="AJW29911.1"/>
    <property type="molecule type" value="Genomic_DNA"/>
</dbReference>
<dbReference type="Pfam" id="PF12200">
    <property type="entry name" value="DUF3597"/>
    <property type="match status" value="1"/>
</dbReference>
<dbReference type="SUPFAM" id="SSF158634">
    <property type="entry name" value="RPA2825-like"/>
    <property type="match status" value="1"/>
</dbReference>
<organism evidence="2">
    <name type="scientific">Ochrobactrum sp. LM19</name>
    <dbReference type="NCBI Taxonomy" id="1449781"/>
    <lineage>
        <taxon>Bacteria</taxon>
        <taxon>Pseudomonadati</taxon>
        <taxon>Pseudomonadota</taxon>
        <taxon>Alphaproteobacteria</taxon>
        <taxon>Hyphomicrobiales</taxon>
        <taxon>Brucellaceae</taxon>
        <taxon>Brucella/Ochrobactrum group</taxon>
        <taxon>Ochrobactrum</taxon>
    </lineage>
</organism>